<dbReference type="GO" id="GO:0004888">
    <property type="term" value="F:transmembrane signaling receptor activity"/>
    <property type="evidence" value="ECO:0007669"/>
    <property type="project" value="TreeGrafter"/>
</dbReference>
<evidence type="ECO:0000313" key="8">
    <source>
        <dbReference type="EMBL" id="TKC47595.1"/>
    </source>
</evidence>
<dbReference type="Gene3D" id="2.60.40.10">
    <property type="entry name" value="Immunoglobulins"/>
    <property type="match status" value="1"/>
</dbReference>
<keyword evidence="2 5" id="KW-0812">Transmembrane</keyword>
<keyword evidence="3 5" id="KW-0472">Membrane</keyword>
<evidence type="ECO:0000313" key="9">
    <source>
        <dbReference type="Proteomes" id="UP000308365"/>
    </source>
</evidence>
<dbReference type="InterPro" id="IPR036179">
    <property type="entry name" value="Ig-like_dom_sf"/>
</dbReference>
<keyword evidence="5" id="KW-1133">Transmembrane helix</keyword>
<comment type="subcellular location">
    <subcellularLocation>
        <location evidence="1">Membrane</location>
    </subcellularLocation>
</comment>
<dbReference type="GO" id="GO:0005886">
    <property type="term" value="C:plasma membrane"/>
    <property type="evidence" value="ECO:0007669"/>
    <property type="project" value="TreeGrafter"/>
</dbReference>
<accession>A0A4U1FD51</accession>
<dbReference type="CDD" id="cd05716">
    <property type="entry name" value="IgV_pIgR_like"/>
    <property type="match status" value="1"/>
</dbReference>
<feature type="region of interest" description="Disordered" evidence="4">
    <location>
        <begin position="512"/>
        <end position="549"/>
    </location>
</feature>
<dbReference type="PANTHER" id="PTHR11860">
    <property type="entry name" value="POLYMERIC-IMMUNOGLOBULIN RECEPTOR"/>
    <property type="match status" value="1"/>
</dbReference>
<sequence length="549" mass="59845">MFRGEVSNQRAGWKMPVLLILCLLQGESQTAQLQSLYTQTQAFQAADMPDGHLSSIQHPHRSLDIRMALDPGSGQIRVRVNEGAANALKGPRLVSGEPGGAVTIRCHYPPLPINSHQRKYWCRLRPLTWVCHTIVSTNHYTHLRYRGRVALTDFPQRGLFVVRLSQLSPEDVGHYRCGIGNTNNMLFFSMNLTISAGLSRAVPAATVAAGELITGSFVTVSPAANRRTPGTMQTIERQGTGWDRVSLTLGTSKTTASAKGRQTPGATGVVAPGTGSQLEGSIWATIPTPQSPASAIRGVSNTTEGDRVWSTRSLEANRTRASERERETTTGTDRQREETERVRIAPDTAEKVMATIRPSTLVSGKWMWETHQEEMSVSKPQALGSVEGTPPVAVVWTLEPTSIEMASAEGSSEGDLDTPAGDSGPQVTSSQALAARPFRPLGKDSQVKSISLEEKNISRMLTPVSSVLCPLMLTALVLLQRKLRRKRRSQETERSSGVTLIQMTQFPELSLQPEQLPQVERKMLQDDSPPLRASLSIPERDPGPQGIEG</sequence>
<gene>
    <name evidence="8" type="ORF">EI555_012417</name>
</gene>
<feature type="chain" id="PRO_5020464645" description="Immunoglobulin domain-containing protein" evidence="6">
    <location>
        <begin position="31"/>
        <end position="549"/>
    </location>
</feature>
<feature type="region of interest" description="Disordered" evidence="4">
    <location>
        <begin position="286"/>
        <end position="341"/>
    </location>
</feature>
<dbReference type="EMBL" id="RWIC01000202">
    <property type="protein sequence ID" value="TKC47595.1"/>
    <property type="molecule type" value="Genomic_DNA"/>
</dbReference>
<evidence type="ECO:0000256" key="1">
    <source>
        <dbReference type="ARBA" id="ARBA00004370"/>
    </source>
</evidence>
<evidence type="ECO:0000259" key="7">
    <source>
        <dbReference type="SMART" id="SM00409"/>
    </source>
</evidence>
<dbReference type="InterPro" id="IPR050671">
    <property type="entry name" value="CD300_family_receptors"/>
</dbReference>
<feature type="transmembrane region" description="Helical" evidence="5">
    <location>
        <begin position="460"/>
        <end position="479"/>
    </location>
</feature>
<dbReference type="InterPro" id="IPR013106">
    <property type="entry name" value="Ig_V-set"/>
</dbReference>
<evidence type="ECO:0000256" key="3">
    <source>
        <dbReference type="ARBA" id="ARBA00023136"/>
    </source>
</evidence>
<dbReference type="PANTHER" id="PTHR11860:SF49">
    <property type="entry name" value="HIGH AFFINITY IMMUNOGLOBULIN ALPHA AND IMMUNOGLOBULIN MU FC RECEPTOR"/>
    <property type="match status" value="1"/>
</dbReference>
<dbReference type="SMART" id="SM00409">
    <property type="entry name" value="IG"/>
    <property type="match status" value="1"/>
</dbReference>
<evidence type="ECO:0000256" key="6">
    <source>
        <dbReference type="SAM" id="SignalP"/>
    </source>
</evidence>
<dbReference type="AlphaFoldDB" id="A0A4U1FD51"/>
<feature type="compositionally biased region" description="Polar residues" evidence="4">
    <location>
        <begin position="287"/>
        <end position="303"/>
    </location>
</feature>
<name>A0A4U1FD51_MONMO</name>
<dbReference type="Proteomes" id="UP000308365">
    <property type="component" value="Unassembled WGS sequence"/>
</dbReference>
<evidence type="ECO:0000256" key="2">
    <source>
        <dbReference type="ARBA" id="ARBA00022692"/>
    </source>
</evidence>
<evidence type="ECO:0000256" key="4">
    <source>
        <dbReference type="SAM" id="MobiDB-lite"/>
    </source>
</evidence>
<proteinExistence type="predicted"/>
<feature type="signal peptide" evidence="6">
    <location>
        <begin position="1"/>
        <end position="30"/>
    </location>
</feature>
<feature type="compositionally biased region" description="Basic and acidic residues" evidence="4">
    <location>
        <begin position="304"/>
        <end position="341"/>
    </location>
</feature>
<protein>
    <recommendedName>
        <fullName evidence="7">Immunoglobulin domain-containing protein</fullName>
    </recommendedName>
</protein>
<dbReference type="InterPro" id="IPR013783">
    <property type="entry name" value="Ig-like_fold"/>
</dbReference>
<evidence type="ECO:0000256" key="5">
    <source>
        <dbReference type="SAM" id="Phobius"/>
    </source>
</evidence>
<feature type="region of interest" description="Disordered" evidence="4">
    <location>
        <begin position="407"/>
        <end position="430"/>
    </location>
</feature>
<comment type="caution">
    <text evidence="8">The sequence shown here is derived from an EMBL/GenBank/DDBJ whole genome shotgun (WGS) entry which is preliminary data.</text>
</comment>
<reference evidence="9" key="1">
    <citation type="journal article" date="2019" name="IScience">
        <title>Narwhal Genome Reveals Long-Term Low Genetic Diversity despite Current Large Abundance Size.</title>
        <authorList>
            <person name="Westbury M.V."/>
            <person name="Petersen B."/>
            <person name="Garde E."/>
            <person name="Heide-Jorgensen M.P."/>
            <person name="Lorenzen E.D."/>
        </authorList>
    </citation>
    <scope>NUCLEOTIDE SEQUENCE [LARGE SCALE GENOMIC DNA]</scope>
</reference>
<dbReference type="InterPro" id="IPR003599">
    <property type="entry name" value="Ig_sub"/>
</dbReference>
<dbReference type="Pfam" id="PF07686">
    <property type="entry name" value="V-set"/>
    <property type="match status" value="1"/>
</dbReference>
<feature type="domain" description="Immunoglobulin" evidence="7">
    <location>
        <begin position="91"/>
        <end position="195"/>
    </location>
</feature>
<keyword evidence="6" id="KW-0732">Signal</keyword>
<dbReference type="SUPFAM" id="SSF48726">
    <property type="entry name" value="Immunoglobulin"/>
    <property type="match status" value="1"/>
</dbReference>
<organism evidence="8 9">
    <name type="scientific">Monodon monoceros</name>
    <name type="common">Narwhal</name>
    <name type="synonym">Ceratodon monodon</name>
    <dbReference type="NCBI Taxonomy" id="40151"/>
    <lineage>
        <taxon>Eukaryota</taxon>
        <taxon>Metazoa</taxon>
        <taxon>Chordata</taxon>
        <taxon>Craniata</taxon>
        <taxon>Vertebrata</taxon>
        <taxon>Euteleostomi</taxon>
        <taxon>Mammalia</taxon>
        <taxon>Eutheria</taxon>
        <taxon>Laurasiatheria</taxon>
        <taxon>Artiodactyla</taxon>
        <taxon>Whippomorpha</taxon>
        <taxon>Cetacea</taxon>
        <taxon>Odontoceti</taxon>
        <taxon>Monodontidae</taxon>
        <taxon>Monodon</taxon>
    </lineage>
</organism>